<name>A0A542EGE0_9MICO</name>
<keyword evidence="2" id="KW-0812">Transmembrane</keyword>
<keyword evidence="2" id="KW-0472">Membrane</keyword>
<dbReference type="RefSeq" id="WP_141928199.1">
    <property type="nucleotide sequence ID" value="NZ_BAABCI010000014.1"/>
</dbReference>
<evidence type="ECO:0000313" key="4">
    <source>
        <dbReference type="Proteomes" id="UP000320806"/>
    </source>
</evidence>
<evidence type="ECO:0000313" key="3">
    <source>
        <dbReference type="EMBL" id="TQJ14375.1"/>
    </source>
</evidence>
<sequence>MKLYAERPIRLLPQILFDAAIVTWLAFWWNVANRVNNTADASTVGANKLQTSAASLSGNLTEAGQRLRKVPLVGDTLQSPFDKSAAAANQISAAGRDMSVGIDDLGDLLGYLTAAAPYLFALLLWGMIRIPWLRKASQAAKLRRTTAGMDVLALRALQHRSAAELFAVSSGPATSWRTGDEETNRALGELHLRKLGLNAAKAEPIVSRAATARPVTASEPDREPTGPATEPVRRDDDVSPS</sequence>
<dbReference type="Proteomes" id="UP000320806">
    <property type="component" value="Unassembled WGS sequence"/>
</dbReference>
<protein>
    <submittedName>
        <fullName evidence="3">Uncharacterized protein</fullName>
    </submittedName>
</protein>
<evidence type="ECO:0000256" key="2">
    <source>
        <dbReference type="SAM" id="Phobius"/>
    </source>
</evidence>
<keyword evidence="4" id="KW-1185">Reference proteome</keyword>
<organism evidence="3 4">
    <name type="scientific">Yimella lutea</name>
    <dbReference type="NCBI Taxonomy" id="587872"/>
    <lineage>
        <taxon>Bacteria</taxon>
        <taxon>Bacillati</taxon>
        <taxon>Actinomycetota</taxon>
        <taxon>Actinomycetes</taxon>
        <taxon>Micrococcales</taxon>
        <taxon>Dermacoccaceae</taxon>
        <taxon>Yimella</taxon>
    </lineage>
</organism>
<feature type="transmembrane region" description="Helical" evidence="2">
    <location>
        <begin position="108"/>
        <end position="128"/>
    </location>
</feature>
<dbReference type="AlphaFoldDB" id="A0A542EGE0"/>
<keyword evidence="2" id="KW-1133">Transmembrane helix</keyword>
<dbReference type="EMBL" id="VFMO01000001">
    <property type="protein sequence ID" value="TQJ14375.1"/>
    <property type="molecule type" value="Genomic_DNA"/>
</dbReference>
<evidence type="ECO:0000256" key="1">
    <source>
        <dbReference type="SAM" id="MobiDB-lite"/>
    </source>
</evidence>
<feature type="transmembrane region" description="Helical" evidence="2">
    <location>
        <begin position="12"/>
        <end position="31"/>
    </location>
</feature>
<feature type="region of interest" description="Disordered" evidence="1">
    <location>
        <begin position="208"/>
        <end position="241"/>
    </location>
</feature>
<dbReference type="OrthoDB" id="5198533at2"/>
<gene>
    <name evidence="3" type="ORF">FB459_1832</name>
</gene>
<feature type="compositionally biased region" description="Basic and acidic residues" evidence="1">
    <location>
        <begin position="231"/>
        <end position="241"/>
    </location>
</feature>
<accession>A0A542EGE0</accession>
<comment type="caution">
    <text evidence="3">The sequence shown here is derived from an EMBL/GenBank/DDBJ whole genome shotgun (WGS) entry which is preliminary data.</text>
</comment>
<proteinExistence type="predicted"/>
<reference evidence="3 4" key="1">
    <citation type="submission" date="2019-06" db="EMBL/GenBank/DDBJ databases">
        <title>Sequencing the genomes of 1000 actinobacteria strains.</title>
        <authorList>
            <person name="Klenk H.-P."/>
        </authorList>
    </citation>
    <scope>NUCLEOTIDE SEQUENCE [LARGE SCALE GENOMIC DNA]</scope>
    <source>
        <strain evidence="3 4">DSM 19828</strain>
    </source>
</reference>